<sequence>MPKNKGKGGKNRKRGKMRSVSLSSRKTGRSMPKWFACLGMAGAKLRALMGPSDEKADVILKYVPDEARLLNAYGELPENTRLNEGIAGGLYEEDEGAGNDYIEFEDEDIDKI</sequence>
<organism evidence="2 3">
    <name type="scientific">Acer yangbiense</name>
    <dbReference type="NCBI Taxonomy" id="1000413"/>
    <lineage>
        <taxon>Eukaryota</taxon>
        <taxon>Viridiplantae</taxon>
        <taxon>Streptophyta</taxon>
        <taxon>Embryophyta</taxon>
        <taxon>Tracheophyta</taxon>
        <taxon>Spermatophyta</taxon>
        <taxon>Magnoliopsida</taxon>
        <taxon>eudicotyledons</taxon>
        <taxon>Gunneridae</taxon>
        <taxon>Pentapetalae</taxon>
        <taxon>rosids</taxon>
        <taxon>malvids</taxon>
        <taxon>Sapindales</taxon>
        <taxon>Sapindaceae</taxon>
        <taxon>Hippocastanoideae</taxon>
        <taxon>Acereae</taxon>
        <taxon>Acer</taxon>
    </lineage>
</organism>
<gene>
    <name evidence="2" type="ORF">EZV62_008080</name>
</gene>
<dbReference type="AlphaFoldDB" id="A0A5C7ICQ9"/>
<name>A0A5C7ICQ9_9ROSI</name>
<evidence type="ECO:0000313" key="2">
    <source>
        <dbReference type="EMBL" id="TXG66805.1"/>
    </source>
</evidence>
<proteinExistence type="predicted"/>
<protein>
    <recommendedName>
        <fullName evidence="4">S1-like domain-containing protein</fullName>
    </recommendedName>
</protein>
<dbReference type="Gene3D" id="2.40.50.140">
    <property type="entry name" value="Nucleic acid-binding proteins"/>
    <property type="match status" value="1"/>
</dbReference>
<feature type="region of interest" description="Disordered" evidence="1">
    <location>
        <begin position="1"/>
        <end position="28"/>
    </location>
</feature>
<evidence type="ECO:0008006" key="4">
    <source>
        <dbReference type="Google" id="ProtNLM"/>
    </source>
</evidence>
<dbReference type="InterPro" id="IPR012340">
    <property type="entry name" value="NA-bd_OB-fold"/>
</dbReference>
<evidence type="ECO:0000256" key="1">
    <source>
        <dbReference type="SAM" id="MobiDB-lite"/>
    </source>
</evidence>
<dbReference type="SUPFAM" id="SSF50249">
    <property type="entry name" value="Nucleic acid-binding proteins"/>
    <property type="match status" value="1"/>
</dbReference>
<keyword evidence="3" id="KW-1185">Reference proteome</keyword>
<dbReference type="Proteomes" id="UP000323000">
    <property type="component" value="Chromosome 3"/>
</dbReference>
<dbReference type="GO" id="GO:0003743">
    <property type="term" value="F:translation initiation factor activity"/>
    <property type="evidence" value="ECO:0007669"/>
    <property type="project" value="InterPro"/>
</dbReference>
<comment type="caution">
    <text evidence="2">The sequence shown here is derived from an EMBL/GenBank/DDBJ whole genome shotgun (WGS) entry which is preliminary data.</text>
</comment>
<dbReference type="EMBL" id="VAHF01000003">
    <property type="protein sequence ID" value="TXG66805.1"/>
    <property type="molecule type" value="Genomic_DNA"/>
</dbReference>
<dbReference type="PANTHER" id="PTHR21668">
    <property type="entry name" value="EIF-1A"/>
    <property type="match status" value="1"/>
</dbReference>
<accession>A0A5C7ICQ9</accession>
<feature type="compositionally biased region" description="Basic residues" evidence="1">
    <location>
        <begin position="1"/>
        <end position="17"/>
    </location>
</feature>
<reference evidence="3" key="1">
    <citation type="journal article" date="2019" name="Gigascience">
        <title>De novo genome assembly of the endangered Acer yangbiense, a plant species with extremely small populations endemic to Yunnan Province, China.</title>
        <authorList>
            <person name="Yang J."/>
            <person name="Wariss H.M."/>
            <person name="Tao L."/>
            <person name="Zhang R."/>
            <person name="Yun Q."/>
            <person name="Hollingsworth P."/>
            <person name="Dao Z."/>
            <person name="Luo G."/>
            <person name="Guo H."/>
            <person name="Ma Y."/>
            <person name="Sun W."/>
        </authorList>
    </citation>
    <scope>NUCLEOTIDE SEQUENCE [LARGE SCALE GENOMIC DNA]</scope>
    <source>
        <strain evidence="3">cv. Malutang</strain>
    </source>
</reference>
<evidence type="ECO:0000313" key="3">
    <source>
        <dbReference type="Proteomes" id="UP000323000"/>
    </source>
</evidence>
<dbReference type="InterPro" id="IPR001253">
    <property type="entry name" value="TIF_eIF-1A"/>
</dbReference>
<dbReference type="OrthoDB" id="274995at2759"/>